<evidence type="ECO:0000256" key="1">
    <source>
        <dbReference type="ARBA" id="ARBA00004906"/>
    </source>
</evidence>
<evidence type="ECO:0000313" key="3">
    <source>
        <dbReference type="EMBL" id="KAG8378622.1"/>
    </source>
</evidence>
<gene>
    <name evidence="3" type="ORF">BUALT_Bualt07G0004600</name>
</gene>
<dbReference type="PANTHER" id="PTHR26379">
    <property type="entry name" value="BTB/POZ AND MATH DOMAIN-CONTAINING PROTEIN 1"/>
    <property type="match status" value="1"/>
</dbReference>
<dbReference type="Proteomes" id="UP000826271">
    <property type="component" value="Unassembled WGS sequence"/>
</dbReference>
<comment type="pathway">
    <text evidence="1">Protein modification; protein ubiquitination.</text>
</comment>
<dbReference type="Gene3D" id="3.30.710.10">
    <property type="entry name" value="Potassium Channel Kv1.1, Chain A"/>
    <property type="match status" value="1"/>
</dbReference>
<sequence>MYTDKLPEDDESPVCGYAFGPSVSSILVAKLHAATHEYDLRRSFAYLEKNYLFLFNELKDYVSNGNRLYSAKETQLFPDTSQLRPISKLQEMTNEASESTSQISESSSPVRFLFEIYSLDQSSKGNHHGHSKSTLPNGSLVSFMVTRLDIVISSNIQDLPVIEVPVSTMVIDFRNLLESKEEADVFFKVANESFCAHKYILATRSPLFCSHFSDYHQDQEMVIPDIEPKVFKGAGNPYPKRNDMPLNQSTMMALKSIVSDRSLQWLPQEELQYPSIEHWLG</sequence>
<evidence type="ECO:0000259" key="2">
    <source>
        <dbReference type="PROSITE" id="PS50097"/>
    </source>
</evidence>
<dbReference type="InterPro" id="IPR011333">
    <property type="entry name" value="SKP1/BTB/POZ_sf"/>
</dbReference>
<dbReference type="PROSITE" id="PS50097">
    <property type="entry name" value="BTB"/>
    <property type="match status" value="1"/>
</dbReference>
<dbReference type="InterPro" id="IPR045005">
    <property type="entry name" value="BPM1-6"/>
</dbReference>
<dbReference type="InterPro" id="IPR000210">
    <property type="entry name" value="BTB/POZ_dom"/>
</dbReference>
<evidence type="ECO:0000313" key="4">
    <source>
        <dbReference type="Proteomes" id="UP000826271"/>
    </source>
</evidence>
<dbReference type="GO" id="GO:0016567">
    <property type="term" value="P:protein ubiquitination"/>
    <property type="evidence" value="ECO:0007669"/>
    <property type="project" value="InterPro"/>
</dbReference>
<name>A0AAV6XDV2_9LAMI</name>
<comment type="caution">
    <text evidence="3">The sequence shown here is derived from an EMBL/GenBank/DDBJ whole genome shotgun (WGS) entry which is preliminary data.</text>
</comment>
<dbReference type="SUPFAM" id="SSF54695">
    <property type="entry name" value="POZ domain"/>
    <property type="match status" value="1"/>
</dbReference>
<feature type="domain" description="BTB" evidence="2">
    <location>
        <begin position="183"/>
        <end position="232"/>
    </location>
</feature>
<dbReference type="EMBL" id="WHWC01000007">
    <property type="protein sequence ID" value="KAG8378622.1"/>
    <property type="molecule type" value="Genomic_DNA"/>
</dbReference>
<dbReference type="Pfam" id="PF00651">
    <property type="entry name" value="BTB"/>
    <property type="match status" value="1"/>
</dbReference>
<accession>A0AAV6XDV2</accession>
<proteinExistence type="predicted"/>
<reference evidence="3" key="1">
    <citation type="submission" date="2019-10" db="EMBL/GenBank/DDBJ databases">
        <authorList>
            <person name="Zhang R."/>
            <person name="Pan Y."/>
            <person name="Wang J."/>
            <person name="Ma R."/>
            <person name="Yu S."/>
        </authorList>
    </citation>
    <scope>NUCLEOTIDE SEQUENCE</scope>
    <source>
        <strain evidence="3">LA-IB0</strain>
        <tissue evidence="3">Leaf</tissue>
    </source>
</reference>
<dbReference type="PANTHER" id="PTHR26379:SF466">
    <property type="entry name" value="BTB_POZ AND MATH DOMAIN-CONTAINING PROTEIN 4"/>
    <property type="match status" value="1"/>
</dbReference>
<protein>
    <recommendedName>
        <fullName evidence="2">BTB domain-containing protein</fullName>
    </recommendedName>
</protein>
<organism evidence="3 4">
    <name type="scientific">Buddleja alternifolia</name>
    <dbReference type="NCBI Taxonomy" id="168488"/>
    <lineage>
        <taxon>Eukaryota</taxon>
        <taxon>Viridiplantae</taxon>
        <taxon>Streptophyta</taxon>
        <taxon>Embryophyta</taxon>
        <taxon>Tracheophyta</taxon>
        <taxon>Spermatophyta</taxon>
        <taxon>Magnoliopsida</taxon>
        <taxon>eudicotyledons</taxon>
        <taxon>Gunneridae</taxon>
        <taxon>Pentapetalae</taxon>
        <taxon>asterids</taxon>
        <taxon>lamiids</taxon>
        <taxon>Lamiales</taxon>
        <taxon>Scrophulariaceae</taxon>
        <taxon>Buddlejeae</taxon>
        <taxon>Buddleja</taxon>
    </lineage>
</organism>
<dbReference type="AlphaFoldDB" id="A0AAV6XDV2"/>
<keyword evidence="4" id="KW-1185">Reference proteome</keyword>